<dbReference type="InterPro" id="IPR036249">
    <property type="entry name" value="Thioredoxin-like_sf"/>
</dbReference>
<dbReference type="InterPro" id="IPR004045">
    <property type="entry name" value="Glutathione_S-Trfase_N"/>
</dbReference>
<name>A0A2A6C4L0_PRIPA</name>
<sequence length="536" mass="61805">MVHYKLYYFPSRSVAEPVRQMFAYAGVEYEDIRITKEEWLANWKNKMAFDQVPVLEVDGQQLPQSLAIGRFVAKQYGFYGKTPFEAAWIDAIADQFKDYWVALAPWFYVHMGYAEGDVEAARAKHAAPAREMLFPHLQKLLKESKSGFLIGDQVSWIDFMIQEHVTVLEEEFPGYLKDYPEVFVHAAKIRALPAIKAWIEKRPPVIKHNNKSSNLFTVPIEEEELLDIGNAGQPFVSCIVADDKGATHTEECPIEQGYIRFFLVRPRSVGCMALWKGSVLVKQGCFSGQDLESSVQEEIVHLFILKQICRILLLFRRSMSAYKLTYFDVREFAEVSRQLFHLSDTPFVDHRLPREQWGDLKSTMPFEKVPVLEMDGFFLSHSQSPAISRENLISLIIVACFAGRSNLEAAWIDAYADQFKDYMEYIRPFYRAAMGGRRAKVTDEEKEELKKKFPEPNRDNFFGALERVAKENGLNGHLVGSSLSWFDLVIADHILTMENFVPGFIDGFPTVKETREKIVNTPKLNEWMEKRPVNRF</sequence>
<dbReference type="Gene3D" id="1.20.1050.10">
    <property type="match status" value="2"/>
</dbReference>
<evidence type="ECO:0000256" key="5">
    <source>
        <dbReference type="ARBA" id="ARBA00047960"/>
    </source>
</evidence>
<accession>A0A2A6C4L0</accession>
<evidence type="ECO:0000313" key="7">
    <source>
        <dbReference type="EnsemblMetazoa" id="PPA21519.1"/>
    </source>
</evidence>
<dbReference type="PANTHER" id="PTHR11571">
    <property type="entry name" value="GLUTATHIONE S-TRANSFERASE"/>
    <property type="match status" value="1"/>
</dbReference>
<dbReference type="SFLD" id="SFLDS00019">
    <property type="entry name" value="Glutathione_Transferase_(cytos"/>
    <property type="match status" value="2"/>
</dbReference>
<evidence type="ECO:0000256" key="3">
    <source>
        <dbReference type="ARBA" id="ARBA00022679"/>
    </source>
</evidence>
<dbReference type="GO" id="GO:0006749">
    <property type="term" value="P:glutathione metabolic process"/>
    <property type="evidence" value="ECO:0000318"/>
    <property type="project" value="GO_Central"/>
</dbReference>
<proteinExistence type="inferred from homology"/>
<dbReference type="FunFam" id="3.40.30.10:FF:000543">
    <property type="entry name" value="Hematopoietic prostaglandin D synthase"/>
    <property type="match status" value="1"/>
</dbReference>
<keyword evidence="8" id="KW-1185">Reference proteome</keyword>
<dbReference type="EnsemblMetazoa" id="PPA21519.1">
    <property type="protein sequence ID" value="PPA21519.1"/>
    <property type="gene ID" value="WBGene00111073"/>
</dbReference>
<accession>A0A8R1YFC6</accession>
<dbReference type="PROSITE" id="PS50404">
    <property type="entry name" value="GST_NTER"/>
    <property type="match status" value="2"/>
</dbReference>
<dbReference type="OrthoDB" id="414243at2759"/>
<dbReference type="InterPro" id="IPR050213">
    <property type="entry name" value="GST_superfamily"/>
</dbReference>
<gene>
    <name evidence="7" type="primary">WBGene00111073</name>
</gene>
<dbReference type="FunFam" id="1.20.1050.10:FF:000031">
    <property type="entry name" value="Glutathione S-Transferase"/>
    <property type="match status" value="2"/>
</dbReference>
<dbReference type="AlphaFoldDB" id="A0A2A6C4L0"/>
<evidence type="ECO:0000256" key="1">
    <source>
        <dbReference type="ARBA" id="ARBA00003701"/>
    </source>
</evidence>
<dbReference type="SFLD" id="SFLDG00363">
    <property type="entry name" value="AMPS_(cytGST):_Alpha-__Mu-__Pi"/>
    <property type="match status" value="2"/>
</dbReference>
<dbReference type="InterPro" id="IPR036282">
    <property type="entry name" value="Glutathione-S-Trfase_C_sf"/>
</dbReference>
<dbReference type="EC" id="2.5.1.18" evidence="2"/>
<dbReference type="InterPro" id="IPR010987">
    <property type="entry name" value="Glutathione-S-Trfase_C-like"/>
</dbReference>
<dbReference type="CDD" id="cd03039">
    <property type="entry name" value="GST_N_Sigma_like"/>
    <property type="match status" value="2"/>
</dbReference>
<dbReference type="SUPFAM" id="SSF47616">
    <property type="entry name" value="GST C-terminal domain-like"/>
    <property type="match status" value="2"/>
</dbReference>
<dbReference type="Pfam" id="PF14497">
    <property type="entry name" value="GST_C_3"/>
    <property type="match status" value="2"/>
</dbReference>
<dbReference type="GO" id="GO:0004364">
    <property type="term" value="F:glutathione transferase activity"/>
    <property type="evidence" value="ECO:0000318"/>
    <property type="project" value="GO_Central"/>
</dbReference>
<dbReference type="PROSITE" id="PS50405">
    <property type="entry name" value="GST_CTER"/>
    <property type="match status" value="2"/>
</dbReference>
<protein>
    <recommendedName>
        <fullName evidence="2">glutathione transferase</fullName>
        <ecNumber evidence="2">2.5.1.18</ecNumber>
    </recommendedName>
    <alternativeName>
        <fullName evidence="6">GST class-sigma</fullName>
    </alternativeName>
</protein>
<keyword evidence="3" id="KW-0808">Transferase</keyword>
<dbReference type="InterPro" id="IPR004046">
    <property type="entry name" value="GST_C"/>
</dbReference>
<dbReference type="Gene3D" id="3.40.30.10">
    <property type="entry name" value="Glutaredoxin"/>
    <property type="match status" value="2"/>
</dbReference>
<comment type="similarity">
    <text evidence="4">Belongs to the GST superfamily. Sigma family.</text>
</comment>
<dbReference type="FunFam" id="3.40.30.10:FF:000258">
    <property type="entry name" value="Glutathione S-transferase"/>
    <property type="match status" value="1"/>
</dbReference>
<reference evidence="8" key="1">
    <citation type="journal article" date="2008" name="Nat. Genet.">
        <title>The Pristionchus pacificus genome provides a unique perspective on nematode lifestyle and parasitism.</title>
        <authorList>
            <person name="Dieterich C."/>
            <person name="Clifton S.W."/>
            <person name="Schuster L.N."/>
            <person name="Chinwalla A."/>
            <person name="Delehaunty K."/>
            <person name="Dinkelacker I."/>
            <person name="Fulton L."/>
            <person name="Fulton R."/>
            <person name="Godfrey J."/>
            <person name="Minx P."/>
            <person name="Mitreva M."/>
            <person name="Roeseler W."/>
            <person name="Tian H."/>
            <person name="Witte H."/>
            <person name="Yang S.P."/>
            <person name="Wilson R.K."/>
            <person name="Sommer R.J."/>
        </authorList>
    </citation>
    <scope>NUCLEOTIDE SEQUENCE [LARGE SCALE GENOMIC DNA]</scope>
    <source>
        <strain evidence="8">PS312</strain>
    </source>
</reference>
<evidence type="ECO:0000313" key="8">
    <source>
        <dbReference type="Proteomes" id="UP000005239"/>
    </source>
</evidence>
<dbReference type="GO" id="GO:0005737">
    <property type="term" value="C:cytoplasm"/>
    <property type="evidence" value="ECO:0007669"/>
    <property type="project" value="UniProtKB-ARBA"/>
</dbReference>
<dbReference type="Proteomes" id="UP000005239">
    <property type="component" value="Unassembled WGS sequence"/>
</dbReference>
<organism evidence="7 8">
    <name type="scientific">Pristionchus pacificus</name>
    <name type="common">Parasitic nematode worm</name>
    <dbReference type="NCBI Taxonomy" id="54126"/>
    <lineage>
        <taxon>Eukaryota</taxon>
        <taxon>Metazoa</taxon>
        <taxon>Ecdysozoa</taxon>
        <taxon>Nematoda</taxon>
        <taxon>Chromadorea</taxon>
        <taxon>Rhabditida</taxon>
        <taxon>Rhabditina</taxon>
        <taxon>Diplogasteromorpha</taxon>
        <taxon>Diplogasteroidea</taxon>
        <taxon>Neodiplogasteridae</taxon>
        <taxon>Pristionchus</taxon>
    </lineage>
</organism>
<evidence type="ECO:0000256" key="4">
    <source>
        <dbReference type="ARBA" id="ARBA00038317"/>
    </source>
</evidence>
<comment type="function">
    <text evidence="1">Conjugation of reduced glutathione to a wide number of exogenous and endogenous hydrophobic electrophiles.</text>
</comment>
<evidence type="ECO:0000256" key="2">
    <source>
        <dbReference type="ARBA" id="ARBA00012452"/>
    </source>
</evidence>
<dbReference type="SFLD" id="SFLDG01205">
    <property type="entry name" value="AMPS.1"/>
    <property type="match status" value="2"/>
</dbReference>
<dbReference type="InterPro" id="IPR040079">
    <property type="entry name" value="Glutathione_S-Trfase"/>
</dbReference>
<reference evidence="7" key="2">
    <citation type="submission" date="2022-06" db="UniProtKB">
        <authorList>
            <consortium name="EnsemblMetazoa"/>
        </authorList>
    </citation>
    <scope>IDENTIFICATION</scope>
    <source>
        <strain evidence="7">PS312</strain>
    </source>
</reference>
<evidence type="ECO:0000256" key="6">
    <source>
        <dbReference type="ARBA" id="ARBA00078118"/>
    </source>
</evidence>
<dbReference type="SUPFAM" id="SSF52833">
    <property type="entry name" value="Thioredoxin-like"/>
    <property type="match status" value="2"/>
</dbReference>
<comment type="catalytic activity">
    <reaction evidence="5">
        <text>RX + glutathione = an S-substituted glutathione + a halide anion + H(+)</text>
        <dbReference type="Rhea" id="RHEA:16437"/>
        <dbReference type="ChEBI" id="CHEBI:15378"/>
        <dbReference type="ChEBI" id="CHEBI:16042"/>
        <dbReference type="ChEBI" id="CHEBI:17792"/>
        <dbReference type="ChEBI" id="CHEBI:57925"/>
        <dbReference type="ChEBI" id="CHEBI:90779"/>
        <dbReference type="EC" id="2.5.1.18"/>
    </reaction>
</comment>
<dbReference type="PANTHER" id="PTHR11571:SF224">
    <property type="entry name" value="HEMATOPOIETIC PROSTAGLANDIN D SYNTHASE"/>
    <property type="match status" value="1"/>
</dbReference>
<dbReference type="CDD" id="cd03192">
    <property type="entry name" value="GST_C_Sigma_like"/>
    <property type="match status" value="2"/>
</dbReference>
<dbReference type="Pfam" id="PF02798">
    <property type="entry name" value="GST_N"/>
    <property type="match status" value="1"/>
</dbReference>